<evidence type="ECO:0000313" key="8">
    <source>
        <dbReference type="EMBL" id="CAG8948991.1"/>
    </source>
</evidence>
<gene>
    <name evidence="8" type="ORF">HYFRA_00002119</name>
</gene>
<dbReference type="PRINTS" id="PR00132">
    <property type="entry name" value="GLHYDRLASE2"/>
</dbReference>
<dbReference type="InterPro" id="IPR006102">
    <property type="entry name" value="Ig-like_GH2"/>
</dbReference>
<evidence type="ECO:0000256" key="4">
    <source>
        <dbReference type="ARBA" id="ARBA00022801"/>
    </source>
</evidence>
<dbReference type="FunFam" id="3.20.20.80:FF:000018">
    <property type="entry name" value="Beta-galactosidase"/>
    <property type="match status" value="1"/>
</dbReference>
<evidence type="ECO:0000256" key="6">
    <source>
        <dbReference type="ARBA" id="ARBA00032230"/>
    </source>
</evidence>
<dbReference type="InterPro" id="IPR011013">
    <property type="entry name" value="Gal_mutarotase_sf_dom"/>
</dbReference>
<comment type="similarity">
    <text evidence="2">Belongs to the glycosyl hydrolase 2 family.</text>
</comment>
<dbReference type="Pfam" id="PF16353">
    <property type="entry name" value="LacZ_4"/>
    <property type="match status" value="1"/>
</dbReference>
<dbReference type="Pfam" id="PF02837">
    <property type="entry name" value="Glyco_hydro_2_N"/>
    <property type="match status" value="1"/>
</dbReference>
<dbReference type="Proteomes" id="UP000696280">
    <property type="component" value="Unassembled WGS sequence"/>
</dbReference>
<sequence>MSSYPAEKPDWCNLEVIHRNTLPPRSSFFNHQTLSAALSYKPTELEAIYLNGLWKFHHANSPYEAPEDFTLSSYDVSQWSDIQVPSMWQMEGFGKPSYSNVAYPFPVDPPFVPYDNNQTGSYVKKFFVPKHFFGQQIRVRFEGVDSSFHCWVNGKEVGYSQGARNPTEFDITEFVKEGEENTICVRVYQFCDGSYIEDQDQWWLSGIFRDVYLLAFPQSHIQDVHAMTTLSDDFNSAVLDVNVTVEGQGDVELTLYNSDKETVVLQETITFKSDDECAKFSIPFKNPKLWTAETPNLYHLVLNLGGQFIAQKIGFRRVEIKKGIILVNGKRVVFRGVNRHEHHPTKGRSVPYEFLRQDLLLMKTHNINAIRTSHQPNDTRLYDLADELGLWVMDEADLECHGFDIIHERALPEEEQAMRFEDKKLITYGRAGKWISDNSEWEEAYVDRARQLVHRDKNHASVVLWSLGNEAFYGRNFQAMYDWIQTCDKTRPVHYEGDFESQTTDMHSKMYPTLNEMVKFAENFKDDKPLLLCEYIHAMGNGPGNIKEYIDLFYKFPCLQGGWAWEWANHGLRTKNSEGEDYYAYGGDFGEYPHDSNFVMDGLVDSQHRPGPGLIEYKKAIEPVQFVEGTLQKVKIINRYDFINLGHLKCSAKVVGDGYSSTETAITIPDVLPGQMADLEIPSLALGNTPDELFLELSFSLKTDTTWAEAGHEIAWLQLPVKAEKAKQAEAPKSSSKLSISKTSPTVLEVKGQDTVWKFDLVKGGLISWLKSSKEILHTGPQLSFFRALIDNDKTDGKNWIAKEVPYAKPHTRSVTWSSDSDAGTVTIKCVQRVAPPVLEWSIDAVTTYTFYSSYVTVHITGSPQGINLPLTLPRIGLELSLTSDFNKATWYGRGPSESYKDKKLSQKFGNYSAAIDDLAPEYEYPQESGNHTETRWVRFDGSTSLIAKFLDLPDGFDFQASHYNVMDVNNSRHPYEMRTFKKEEVIVRLDIDHHGLGSDSCGPKTLPEYALETRDFEFTVLLE</sequence>
<dbReference type="GO" id="GO:0009341">
    <property type="term" value="C:beta-galactosidase complex"/>
    <property type="evidence" value="ECO:0007669"/>
    <property type="project" value="InterPro"/>
</dbReference>
<organism evidence="8 9">
    <name type="scientific">Hymenoscyphus fraxineus</name>
    <dbReference type="NCBI Taxonomy" id="746836"/>
    <lineage>
        <taxon>Eukaryota</taxon>
        <taxon>Fungi</taxon>
        <taxon>Dikarya</taxon>
        <taxon>Ascomycota</taxon>
        <taxon>Pezizomycotina</taxon>
        <taxon>Leotiomycetes</taxon>
        <taxon>Helotiales</taxon>
        <taxon>Helotiaceae</taxon>
        <taxon>Hymenoscyphus</taxon>
    </lineage>
</organism>
<evidence type="ECO:0000256" key="3">
    <source>
        <dbReference type="ARBA" id="ARBA00012756"/>
    </source>
</evidence>
<dbReference type="InterPro" id="IPR036156">
    <property type="entry name" value="Beta-gal/glucu_dom_sf"/>
</dbReference>
<dbReference type="Gene3D" id="2.60.120.260">
    <property type="entry name" value="Galactose-binding domain-like"/>
    <property type="match status" value="1"/>
</dbReference>
<dbReference type="SUPFAM" id="SSF74650">
    <property type="entry name" value="Galactose mutarotase-like"/>
    <property type="match status" value="1"/>
</dbReference>
<dbReference type="Gene3D" id="2.60.40.10">
    <property type="entry name" value="Immunoglobulins"/>
    <property type="match status" value="2"/>
</dbReference>
<evidence type="ECO:0000313" key="9">
    <source>
        <dbReference type="Proteomes" id="UP000696280"/>
    </source>
</evidence>
<dbReference type="EC" id="3.2.1.23" evidence="3"/>
<proteinExistence type="inferred from homology"/>
<dbReference type="PANTHER" id="PTHR46323:SF2">
    <property type="entry name" value="BETA-GALACTOSIDASE"/>
    <property type="match status" value="1"/>
</dbReference>
<dbReference type="Pfam" id="PF02836">
    <property type="entry name" value="Glyco_hydro_2_C"/>
    <property type="match status" value="1"/>
</dbReference>
<dbReference type="InterPro" id="IPR017853">
    <property type="entry name" value="GH"/>
</dbReference>
<reference evidence="8" key="1">
    <citation type="submission" date="2021-07" db="EMBL/GenBank/DDBJ databases">
        <authorList>
            <person name="Durling M."/>
        </authorList>
    </citation>
    <scope>NUCLEOTIDE SEQUENCE</scope>
</reference>
<dbReference type="PROSITE" id="PS00608">
    <property type="entry name" value="GLYCOSYL_HYDROL_F2_2"/>
    <property type="match status" value="1"/>
</dbReference>
<evidence type="ECO:0000256" key="5">
    <source>
        <dbReference type="ARBA" id="ARBA00023295"/>
    </source>
</evidence>
<dbReference type="GO" id="GO:0030246">
    <property type="term" value="F:carbohydrate binding"/>
    <property type="evidence" value="ECO:0007669"/>
    <property type="project" value="InterPro"/>
</dbReference>
<dbReference type="PANTHER" id="PTHR46323">
    <property type="entry name" value="BETA-GALACTOSIDASE"/>
    <property type="match status" value="1"/>
</dbReference>
<feature type="domain" description="Beta galactosidase small chain/" evidence="7">
    <location>
        <begin position="749"/>
        <end position="1024"/>
    </location>
</feature>
<dbReference type="SUPFAM" id="SSF49785">
    <property type="entry name" value="Galactose-binding domain-like"/>
    <property type="match status" value="1"/>
</dbReference>
<accession>A0A9N9KL92</accession>
<evidence type="ECO:0000256" key="2">
    <source>
        <dbReference type="ARBA" id="ARBA00007401"/>
    </source>
</evidence>
<dbReference type="InterPro" id="IPR004199">
    <property type="entry name" value="B-gal_small/dom_5"/>
</dbReference>
<dbReference type="OrthoDB" id="408320at2759"/>
<dbReference type="GO" id="GO:0005990">
    <property type="term" value="P:lactose catabolic process"/>
    <property type="evidence" value="ECO:0007669"/>
    <property type="project" value="TreeGrafter"/>
</dbReference>
<comment type="catalytic activity">
    <reaction evidence="1">
        <text>Hydrolysis of terminal non-reducing beta-D-galactose residues in beta-D-galactosides.</text>
        <dbReference type="EC" id="3.2.1.23"/>
    </reaction>
</comment>
<dbReference type="SUPFAM" id="SSF49303">
    <property type="entry name" value="beta-Galactosidase/glucuronidase domain"/>
    <property type="match status" value="2"/>
</dbReference>
<dbReference type="Pfam" id="PF02929">
    <property type="entry name" value="Bgal_small_N"/>
    <property type="match status" value="1"/>
</dbReference>
<keyword evidence="9" id="KW-1185">Reference proteome</keyword>
<dbReference type="Pfam" id="PF00703">
    <property type="entry name" value="Glyco_hydro_2"/>
    <property type="match status" value="1"/>
</dbReference>
<dbReference type="InterPro" id="IPR006103">
    <property type="entry name" value="Glyco_hydro_2_cat"/>
</dbReference>
<dbReference type="InterPro" id="IPR006104">
    <property type="entry name" value="Glyco_hydro_2_N"/>
</dbReference>
<keyword evidence="5" id="KW-0326">Glycosidase</keyword>
<evidence type="ECO:0000259" key="7">
    <source>
        <dbReference type="SMART" id="SM01038"/>
    </source>
</evidence>
<keyword evidence="4" id="KW-0378">Hydrolase</keyword>
<dbReference type="InterPro" id="IPR006101">
    <property type="entry name" value="Glyco_hydro_2"/>
</dbReference>
<dbReference type="SUPFAM" id="SSF51445">
    <property type="entry name" value="(Trans)glycosidases"/>
    <property type="match status" value="1"/>
</dbReference>
<dbReference type="InterPro" id="IPR050347">
    <property type="entry name" value="Bact_Beta-galactosidase"/>
</dbReference>
<dbReference type="InterPro" id="IPR014718">
    <property type="entry name" value="GH-type_carb-bd"/>
</dbReference>
<dbReference type="InterPro" id="IPR013783">
    <property type="entry name" value="Ig-like_fold"/>
</dbReference>
<dbReference type="InterPro" id="IPR023232">
    <property type="entry name" value="Glyco_hydro_2_AS"/>
</dbReference>
<protein>
    <recommendedName>
        <fullName evidence="3">beta-galactosidase</fullName>
        <ecNumber evidence="3">3.2.1.23</ecNumber>
    </recommendedName>
    <alternativeName>
        <fullName evidence="6">Lactase</fullName>
    </alternativeName>
</protein>
<comment type="caution">
    <text evidence="8">The sequence shown here is derived from an EMBL/GenBank/DDBJ whole genome shotgun (WGS) entry which is preliminary data.</text>
</comment>
<dbReference type="Gene3D" id="3.20.20.80">
    <property type="entry name" value="Glycosidases"/>
    <property type="match status" value="1"/>
</dbReference>
<dbReference type="Gene3D" id="2.70.98.10">
    <property type="match status" value="1"/>
</dbReference>
<name>A0A9N9KL92_9HELO</name>
<dbReference type="GO" id="GO:0004565">
    <property type="term" value="F:beta-galactosidase activity"/>
    <property type="evidence" value="ECO:0007669"/>
    <property type="project" value="UniProtKB-EC"/>
</dbReference>
<dbReference type="AlphaFoldDB" id="A0A9N9KL92"/>
<dbReference type="SMART" id="SM01038">
    <property type="entry name" value="Bgal_small_N"/>
    <property type="match status" value="1"/>
</dbReference>
<dbReference type="EMBL" id="CAJVRL010000001">
    <property type="protein sequence ID" value="CAG8948991.1"/>
    <property type="molecule type" value="Genomic_DNA"/>
</dbReference>
<evidence type="ECO:0000256" key="1">
    <source>
        <dbReference type="ARBA" id="ARBA00001412"/>
    </source>
</evidence>
<dbReference type="InterPro" id="IPR008979">
    <property type="entry name" value="Galactose-bd-like_sf"/>
</dbReference>
<dbReference type="InterPro" id="IPR032312">
    <property type="entry name" value="LacZ_4"/>
</dbReference>